<keyword evidence="1" id="KW-1133">Transmembrane helix</keyword>
<keyword evidence="3" id="KW-1185">Reference proteome</keyword>
<gene>
    <name evidence="2" type="ORF">MKW98_012946</name>
</gene>
<dbReference type="AlphaFoldDB" id="A0AAD4SKQ3"/>
<dbReference type="Proteomes" id="UP001202328">
    <property type="component" value="Unassembled WGS sequence"/>
</dbReference>
<dbReference type="EMBL" id="JAJJMB010010308">
    <property type="protein sequence ID" value="KAI3909892.1"/>
    <property type="molecule type" value="Genomic_DNA"/>
</dbReference>
<evidence type="ECO:0000313" key="2">
    <source>
        <dbReference type="EMBL" id="KAI3909892.1"/>
    </source>
</evidence>
<evidence type="ECO:0000256" key="1">
    <source>
        <dbReference type="SAM" id="Phobius"/>
    </source>
</evidence>
<reference evidence="2" key="1">
    <citation type="submission" date="2022-04" db="EMBL/GenBank/DDBJ databases">
        <title>A functionally conserved STORR gene fusion in Papaver species that diverged 16.8 million years ago.</title>
        <authorList>
            <person name="Catania T."/>
        </authorList>
    </citation>
    <scope>NUCLEOTIDE SEQUENCE</scope>
    <source>
        <strain evidence="2">S-188037</strain>
    </source>
</reference>
<accession>A0AAD4SKQ3</accession>
<keyword evidence="1" id="KW-0472">Membrane</keyword>
<comment type="caution">
    <text evidence="2">The sequence shown here is derived from an EMBL/GenBank/DDBJ whole genome shotgun (WGS) entry which is preliminary data.</text>
</comment>
<name>A0AAD4SKQ3_9MAGN</name>
<sequence length="164" mass="18401">MPEMKGDWQKAGVALIVLNGTQLQSTKMALHIAAAEGNSKFVGELVILMAPELLEFRNLTVMTSVHWRNSWIIALLAKYRNHSYGRQFSGENSSRGIWENLGSLEKFKCIISSIIIWLPLWISSALLLLVLVLIFLLWVATFPKVHIHYSSSSTSQQPSSQNCS</sequence>
<protein>
    <submittedName>
        <fullName evidence="2">Uncharacterized protein</fullName>
    </submittedName>
</protein>
<proteinExistence type="predicted"/>
<feature type="transmembrane region" description="Helical" evidence="1">
    <location>
        <begin position="114"/>
        <end position="140"/>
    </location>
</feature>
<keyword evidence="1" id="KW-0812">Transmembrane</keyword>
<organism evidence="2 3">
    <name type="scientific">Papaver atlanticum</name>
    <dbReference type="NCBI Taxonomy" id="357466"/>
    <lineage>
        <taxon>Eukaryota</taxon>
        <taxon>Viridiplantae</taxon>
        <taxon>Streptophyta</taxon>
        <taxon>Embryophyta</taxon>
        <taxon>Tracheophyta</taxon>
        <taxon>Spermatophyta</taxon>
        <taxon>Magnoliopsida</taxon>
        <taxon>Ranunculales</taxon>
        <taxon>Papaveraceae</taxon>
        <taxon>Papaveroideae</taxon>
        <taxon>Papaver</taxon>
    </lineage>
</organism>
<evidence type="ECO:0000313" key="3">
    <source>
        <dbReference type="Proteomes" id="UP001202328"/>
    </source>
</evidence>